<evidence type="ECO:0000256" key="2">
    <source>
        <dbReference type="ARBA" id="ARBA00023054"/>
    </source>
</evidence>
<dbReference type="InterPro" id="IPR010754">
    <property type="entry name" value="OPA3-like"/>
</dbReference>
<name>A0A3N2PZS8_SODAK</name>
<evidence type="ECO:0000313" key="5">
    <source>
        <dbReference type="EMBL" id="ROT40031.1"/>
    </source>
</evidence>
<dbReference type="GO" id="GO:0019216">
    <property type="term" value="P:regulation of lipid metabolic process"/>
    <property type="evidence" value="ECO:0007669"/>
    <property type="project" value="TreeGrafter"/>
</dbReference>
<gene>
    <name evidence="5" type="ORF">SODALDRAFT_332189</name>
</gene>
<proteinExistence type="inferred from homology"/>
<accession>A0A3N2PZS8</accession>
<evidence type="ECO:0000256" key="1">
    <source>
        <dbReference type="ARBA" id="ARBA00007584"/>
    </source>
</evidence>
<dbReference type="GO" id="GO:0005739">
    <property type="term" value="C:mitochondrion"/>
    <property type="evidence" value="ECO:0007669"/>
    <property type="project" value="TreeGrafter"/>
</dbReference>
<organism evidence="5 6">
    <name type="scientific">Sodiomyces alkalinus (strain CBS 110278 / VKM F-3762 / F11)</name>
    <name type="common">Alkaliphilic filamentous fungus</name>
    <dbReference type="NCBI Taxonomy" id="1314773"/>
    <lineage>
        <taxon>Eukaryota</taxon>
        <taxon>Fungi</taxon>
        <taxon>Dikarya</taxon>
        <taxon>Ascomycota</taxon>
        <taxon>Pezizomycotina</taxon>
        <taxon>Sordariomycetes</taxon>
        <taxon>Hypocreomycetidae</taxon>
        <taxon>Glomerellales</taxon>
        <taxon>Plectosphaerellaceae</taxon>
        <taxon>Sodiomyces</taxon>
    </lineage>
</organism>
<dbReference type="Pfam" id="PF07047">
    <property type="entry name" value="OPA3"/>
    <property type="match status" value="1"/>
</dbReference>
<sequence length="257" mass="29480">MVPLPLFKLAALLVRHVSKYGANQIKAQAREHPRFRQLAARYGQAIHQFNMRANVALLRNQKAEEKAKEKEKAEAPTVKTKEEIEKEEERKAKEARKEAEMHREKGRESRGDGASIFMRRPGHFKVFSAQNVWRRKFRPLPEAKAVDLFADVVGDAFILGVAGGLIIYEYWKSTQKPDHNLERIKDLDARLEELKKREDELERREEELETAEREARGRLSVVEEALRTLKDPKTKGPLLPPAPQESLSTSIPTPSTT</sequence>
<dbReference type="EMBL" id="ML119053">
    <property type="protein sequence ID" value="ROT40031.1"/>
    <property type="molecule type" value="Genomic_DNA"/>
</dbReference>
<feature type="compositionally biased region" description="Low complexity" evidence="4">
    <location>
        <begin position="246"/>
        <end position="257"/>
    </location>
</feature>
<evidence type="ECO:0000313" key="6">
    <source>
        <dbReference type="Proteomes" id="UP000272025"/>
    </source>
</evidence>
<dbReference type="GeneID" id="39580115"/>
<feature type="region of interest" description="Disordered" evidence="4">
    <location>
        <begin position="227"/>
        <end position="257"/>
    </location>
</feature>
<dbReference type="RefSeq" id="XP_028467837.1">
    <property type="nucleotide sequence ID" value="XM_028611637.1"/>
</dbReference>
<feature type="compositionally biased region" description="Basic and acidic residues" evidence="4">
    <location>
        <begin position="66"/>
        <end position="111"/>
    </location>
</feature>
<protein>
    <recommendedName>
        <fullName evidence="7">OPA3-domain-containing protein</fullName>
    </recommendedName>
</protein>
<dbReference type="AlphaFoldDB" id="A0A3N2PZS8"/>
<evidence type="ECO:0008006" key="7">
    <source>
        <dbReference type="Google" id="ProtNLM"/>
    </source>
</evidence>
<reference evidence="5 6" key="1">
    <citation type="journal article" date="2018" name="Mol. Ecol.">
        <title>The obligate alkalophilic soda-lake fungus Sodiomyces alkalinus has shifted to a protein diet.</title>
        <authorList>
            <person name="Grum-Grzhimaylo A.A."/>
            <person name="Falkoski D.L."/>
            <person name="van den Heuvel J."/>
            <person name="Valero-Jimenez C.A."/>
            <person name="Min B."/>
            <person name="Choi I.G."/>
            <person name="Lipzen A."/>
            <person name="Daum C.G."/>
            <person name="Aanen D.K."/>
            <person name="Tsang A."/>
            <person name="Henrissat B."/>
            <person name="Bilanenko E.N."/>
            <person name="de Vries R.P."/>
            <person name="van Kan J.A.L."/>
            <person name="Grigoriev I.V."/>
            <person name="Debets A.J.M."/>
        </authorList>
    </citation>
    <scope>NUCLEOTIDE SEQUENCE [LARGE SCALE GENOMIC DNA]</scope>
    <source>
        <strain evidence="5 6">F11</strain>
    </source>
</reference>
<evidence type="ECO:0000256" key="3">
    <source>
        <dbReference type="SAM" id="Coils"/>
    </source>
</evidence>
<dbReference type="OrthoDB" id="2129069at2759"/>
<keyword evidence="2 3" id="KW-0175">Coiled coil</keyword>
<feature type="region of interest" description="Disordered" evidence="4">
    <location>
        <begin position="66"/>
        <end position="115"/>
    </location>
</feature>
<comment type="similarity">
    <text evidence="1">Belongs to the OPA3 family.</text>
</comment>
<keyword evidence="6" id="KW-1185">Reference proteome</keyword>
<dbReference type="PANTHER" id="PTHR12499:SF0">
    <property type="entry name" value="OPTIC ATROPHY 3 PROTEIN"/>
    <property type="match status" value="1"/>
</dbReference>
<dbReference type="Proteomes" id="UP000272025">
    <property type="component" value="Unassembled WGS sequence"/>
</dbReference>
<dbReference type="PANTHER" id="PTHR12499">
    <property type="entry name" value="OPTIC ATROPHY 3 PROTEIN OPA3"/>
    <property type="match status" value="1"/>
</dbReference>
<feature type="coiled-coil region" evidence="3">
    <location>
        <begin position="184"/>
        <end position="218"/>
    </location>
</feature>
<evidence type="ECO:0000256" key="4">
    <source>
        <dbReference type="SAM" id="MobiDB-lite"/>
    </source>
</evidence>